<dbReference type="KEGG" id="salq:SYNTR_0505"/>
<evidence type="ECO:0000313" key="9">
    <source>
        <dbReference type="Proteomes" id="UP000426444"/>
    </source>
</evidence>
<dbReference type="AlphaFoldDB" id="A0A6I6DF19"/>
<dbReference type="EMBL" id="CP046457">
    <property type="protein sequence ID" value="QGT99098.1"/>
    <property type="molecule type" value="Genomic_DNA"/>
</dbReference>
<dbReference type="PRINTS" id="PR00368">
    <property type="entry name" value="FADPNR"/>
</dbReference>
<reference evidence="9" key="1">
    <citation type="journal article" date="2019" name="Microbiology">
        <title>Complete Genome Sequence of an Uncultured Bacterium of the Candidate Phylum Bipolaricaulota.</title>
        <authorList>
            <person name="Kadnikov V.V."/>
            <person name="Mardanov A.V."/>
            <person name="Beletsky A.V."/>
            <person name="Frank Y.A."/>
            <person name="Karnachuk O.V."/>
            <person name="Ravin N.V."/>
        </authorList>
    </citation>
    <scope>NUCLEOTIDE SEQUENCE [LARGE SCALE GENOMIC DNA]</scope>
</reference>
<keyword evidence="3" id="KW-0285">Flavoprotein</keyword>
<evidence type="ECO:0000259" key="7">
    <source>
        <dbReference type="PROSITE" id="PS50206"/>
    </source>
</evidence>
<gene>
    <name evidence="8" type="ORF">SYNTR_0505</name>
</gene>
<comment type="cofactor">
    <cofactor evidence="1">
        <name>FAD</name>
        <dbReference type="ChEBI" id="CHEBI:57692"/>
    </cofactor>
</comment>
<dbReference type="Proteomes" id="UP000426444">
    <property type="component" value="Chromosome"/>
</dbReference>
<comment type="similarity">
    <text evidence="2">Belongs to the class-III pyridine nucleotide-disulfide oxidoreductase family.</text>
</comment>
<dbReference type="RefSeq" id="WP_156203027.1">
    <property type="nucleotide sequence ID" value="NZ_CP046457.1"/>
</dbReference>
<keyword evidence="4" id="KW-0274">FAD</keyword>
<dbReference type="Pfam" id="PF02852">
    <property type="entry name" value="Pyr_redox_dim"/>
    <property type="match status" value="1"/>
</dbReference>
<evidence type="ECO:0000256" key="2">
    <source>
        <dbReference type="ARBA" id="ARBA00009130"/>
    </source>
</evidence>
<dbReference type="InterPro" id="IPR036873">
    <property type="entry name" value="Rhodanese-like_dom_sf"/>
</dbReference>
<evidence type="ECO:0000256" key="4">
    <source>
        <dbReference type="ARBA" id="ARBA00022827"/>
    </source>
</evidence>
<dbReference type="OrthoDB" id="9802028at2"/>
<keyword evidence="6" id="KW-0676">Redox-active center</keyword>
<dbReference type="Pfam" id="PF00581">
    <property type="entry name" value="Rhodanese"/>
    <property type="match status" value="1"/>
</dbReference>
<name>A0A6I6DF19_9FIRM</name>
<dbReference type="InterPro" id="IPR004099">
    <property type="entry name" value="Pyr_nucl-diS_OxRdtase_dimer"/>
</dbReference>
<proteinExistence type="inferred from homology"/>
<evidence type="ECO:0000256" key="5">
    <source>
        <dbReference type="ARBA" id="ARBA00023002"/>
    </source>
</evidence>
<dbReference type="PRINTS" id="PR00411">
    <property type="entry name" value="PNDRDTASEI"/>
</dbReference>
<dbReference type="EC" id="1.8.1.14" evidence="8"/>
<dbReference type="NCBIfam" id="NF010037">
    <property type="entry name" value="PRK13512.1"/>
    <property type="match status" value="1"/>
</dbReference>
<dbReference type="Gene3D" id="3.50.50.60">
    <property type="entry name" value="FAD/NAD(P)-binding domain"/>
    <property type="match status" value="2"/>
</dbReference>
<dbReference type="InterPro" id="IPR001763">
    <property type="entry name" value="Rhodanese-like_dom"/>
</dbReference>
<keyword evidence="5 8" id="KW-0560">Oxidoreductase</keyword>
<dbReference type="InterPro" id="IPR023753">
    <property type="entry name" value="FAD/NAD-binding_dom"/>
</dbReference>
<dbReference type="SUPFAM" id="SSF52821">
    <property type="entry name" value="Rhodanese/Cell cycle control phosphatase"/>
    <property type="match status" value="1"/>
</dbReference>
<evidence type="ECO:0000313" key="8">
    <source>
        <dbReference type="EMBL" id="QGT99098.1"/>
    </source>
</evidence>
<dbReference type="InterPro" id="IPR036188">
    <property type="entry name" value="FAD/NAD-bd_sf"/>
</dbReference>
<dbReference type="InterPro" id="IPR050260">
    <property type="entry name" value="FAD-bd_OxRdtase"/>
</dbReference>
<dbReference type="GO" id="GO:0050451">
    <property type="term" value="F:CoA-disulfide reductase (NADPH) activity"/>
    <property type="evidence" value="ECO:0007669"/>
    <property type="project" value="UniProtKB-EC"/>
</dbReference>
<dbReference type="Pfam" id="PF07992">
    <property type="entry name" value="Pyr_redox_2"/>
    <property type="match status" value="1"/>
</dbReference>
<organism evidence="8 9">
    <name type="scientific">Candidatus Syntrophocurvum alkaliphilum</name>
    <dbReference type="NCBI Taxonomy" id="2293317"/>
    <lineage>
        <taxon>Bacteria</taxon>
        <taxon>Bacillati</taxon>
        <taxon>Bacillota</taxon>
        <taxon>Clostridia</taxon>
        <taxon>Eubacteriales</taxon>
        <taxon>Syntrophomonadaceae</taxon>
        <taxon>Candidatus Syntrophocurvum</taxon>
    </lineage>
</organism>
<dbReference type="InterPro" id="IPR016156">
    <property type="entry name" value="FAD/NAD-linked_Rdtase_dimer_sf"/>
</dbReference>
<dbReference type="SUPFAM" id="SSF51905">
    <property type="entry name" value="FAD/NAD(P)-binding domain"/>
    <property type="match status" value="2"/>
</dbReference>
<accession>A0A6I6DF19</accession>
<sequence>MGKKILIVGGVAAGASAAARLRRIDEFAEIIVFEKGEHISFANCGLPYYVGGVIEKRKRLLVQTPNAMMRRFKIDIRVFNEVVSIQPDAKEVEVQNLNTGEKYREKYDYLVLSPGASAITPPITGIDKPNVFTVRDIPDSDTIKSYIQNNNPSNATIIGGGFIGLEMAEMLHFAGLNVSVIEAAPQIMQPLDIEMAAIVNRYLISNGINLYLNSKVASFKGQEYIDTVVLENEQEINTDLIVLGMGVKPNSKLAKDANLEIGETGGILVNEYLQTSNPYIYAAGDAIQVKDFVSGYDTHIPLAGPANRQGWIVANNIVNEDIKYKGVQGTSIVKIFDMVVASTGLNEKTLKKLGIDFIACHTHPSSRATYYPGATDMSLKLLFTPDKGKILGAQIVGYDGVDKRIDVLATAIRANMTVSDLQELELSYAPPFSSAKDPVNMLGYVASNIIKNNIKIVYWDEVAEKLAQGAILLDVRTTSEVEAGTVEKSYNIPLDSLRDRIKELPSDKEILVYCQQGLRSYIANRILLQNGYNCKNISGGYRSYLPDYI</sequence>
<dbReference type="PANTHER" id="PTHR43429:SF1">
    <property type="entry name" value="NAD(P)H SULFUR OXIDOREDUCTASE (COA-DEPENDENT)"/>
    <property type="match status" value="1"/>
</dbReference>
<evidence type="ECO:0000256" key="1">
    <source>
        <dbReference type="ARBA" id="ARBA00001974"/>
    </source>
</evidence>
<dbReference type="PANTHER" id="PTHR43429">
    <property type="entry name" value="PYRIDINE NUCLEOTIDE-DISULFIDE OXIDOREDUCTASE DOMAIN-CONTAINING"/>
    <property type="match status" value="1"/>
</dbReference>
<evidence type="ECO:0000256" key="6">
    <source>
        <dbReference type="ARBA" id="ARBA00023284"/>
    </source>
</evidence>
<dbReference type="PROSITE" id="PS50206">
    <property type="entry name" value="RHODANESE_3"/>
    <property type="match status" value="1"/>
</dbReference>
<keyword evidence="9" id="KW-1185">Reference proteome</keyword>
<feature type="domain" description="Rhodanese" evidence="7">
    <location>
        <begin position="466"/>
        <end position="546"/>
    </location>
</feature>
<dbReference type="Gene3D" id="3.40.250.10">
    <property type="entry name" value="Rhodanese-like domain"/>
    <property type="match status" value="1"/>
</dbReference>
<dbReference type="SMART" id="SM00450">
    <property type="entry name" value="RHOD"/>
    <property type="match status" value="1"/>
</dbReference>
<evidence type="ECO:0000256" key="3">
    <source>
        <dbReference type="ARBA" id="ARBA00022630"/>
    </source>
</evidence>
<dbReference type="SUPFAM" id="SSF55424">
    <property type="entry name" value="FAD/NAD-linked reductases, dimerisation (C-terminal) domain"/>
    <property type="match status" value="1"/>
</dbReference>
<protein>
    <submittedName>
        <fullName evidence="8">CoA-disulfide reductase</fullName>
        <ecNumber evidence="8">1.8.1.14</ecNumber>
    </submittedName>
</protein>